<keyword evidence="3" id="KW-1185">Reference proteome</keyword>
<evidence type="ECO:0000313" key="2">
    <source>
        <dbReference type="EMBL" id="SFR39609.1"/>
    </source>
</evidence>
<evidence type="ECO:0000259" key="1">
    <source>
        <dbReference type="Pfam" id="PF03781"/>
    </source>
</evidence>
<gene>
    <name evidence="2" type="ORF">SAMN04490243_1543</name>
</gene>
<dbReference type="InterPro" id="IPR042095">
    <property type="entry name" value="SUMF_sf"/>
</dbReference>
<dbReference type="PANTHER" id="PTHR23150">
    <property type="entry name" value="SULFATASE MODIFYING FACTOR 1, 2"/>
    <property type="match status" value="1"/>
</dbReference>
<dbReference type="InterPro" id="IPR051043">
    <property type="entry name" value="Sulfatase_Mod_Factor_Kinase"/>
</dbReference>
<evidence type="ECO:0000313" key="3">
    <source>
        <dbReference type="Proteomes" id="UP000199534"/>
    </source>
</evidence>
<dbReference type="InterPro" id="IPR016187">
    <property type="entry name" value="CTDL_fold"/>
</dbReference>
<dbReference type="Pfam" id="PF03781">
    <property type="entry name" value="FGE-sulfatase"/>
    <property type="match status" value="1"/>
</dbReference>
<dbReference type="Gene3D" id="3.90.1580.10">
    <property type="entry name" value="paralog of FGE (formylglycine-generating enzyme)"/>
    <property type="match status" value="1"/>
</dbReference>
<dbReference type="OrthoDB" id="9768004at2"/>
<dbReference type="SUPFAM" id="SSF56436">
    <property type="entry name" value="C-type lectin-like"/>
    <property type="match status" value="1"/>
</dbReference>
<dbReference type="GO" id="GO:0120147">
    <property type="term" value="F:formylglycine-generating oxidase activity"/>
    <property type="evidence" value="ECO:0007669"/>
    <property type="project" value="TreeGrafter"/>
</dbReference>
<protein>
    <submittedName>
        <fullName evidence="2">Formylglycine-generating enzyme, required for sulfatase activity, contains SUMF1/FGE domain</fullName>
    </submittedName>
</protein>
<accession>A0A1I6GBQ5</accession>
<feature type="domain" description="Sulfatase-modifying factor enzyme-like" evidence="1">
    <location>
        <begin position="30"/>
        <end position="337"/>
    </location>
</feature>
<reference evidence="2 3" key="1">
    <citation type="submission" date="2016-10" db="EMBL/GenBank/DDBJ databases">
        <authorList>
            <person name="de Groot N.N."/>
        </authorList>
    </citation>
    <scope>NUCLEOTIDE SEQUENCE [LARGE SCALE GENOMIC DNA]</scope>
    <source>
        <strain evidence="2 3">DSM 21019</strain>
    </source>
</reference>
<dbReference type="PANTHER" id="PTHR23150:SF19">
    <property type="entry name" value="FORMYLGLYCINE-GENERATING ENZYME"/>
    <property type="match status" value="1"/>
</dbReference>
<proteinExistence type="predicted"/>
<organism evidence="2 3">
    <name type="scientific">Robiginitalea myxolifaciens</name>
    <dbReference type="NCBI Taxonomy" id="400055"/>
    <lineage>
        <taxon>Bacteria</taxon>
        <taxon>Pseudomonadati</taxon>
        <taxon>Bacteroidota</taxon>
        <taxon>Flavobacteriia</taxon>
        <taxon>Flavobacteriales</taxon>
        <taxon>Flavobacteriaceae</taxon>
        <taxon>Robiginitalea</taxon>
    </lineage>
</organism>
<dbReference type="EMBL" id="FOYQ01000001">
    <property type="protein sequence ID" value="SFR39609.1"/>
    <property type="molecule type" value="Genomic_DNA"/>
</dbReference>
<name>A0A1I6GBQ5_9FLAO</name>
<dbReference type="STRING" id="400055.SAMN04490243_1543"/>
<dbReference type="AlphaFoldDB" id="A0A1I6GBQ5"/>
<dbReference type="InterPro" id="IPR005532">
    <property type="entry name" value="SUMF_dom"/>
</dbReference>
<dbReference type="RefSeq" id="WP_092981917.1">
    <property type="nucleotide sequence ID" value="NZ_FOYQ01000001.1"/>
</dbReference>
<sequence>MPVILRPLVLLILFCVTGCRPQGEEVADMEEMVLIPGGTFTMGGKSPQADPDELPRRQVQVADFLMDKTEVTNAQFLEFVEATGYITVAERDVDWDELRKQVPPGTPKPPDSVLRAGSLVFVPTTGPVDLRDYSQWWAWTIGANWRHPEGPGSDLENRMDHPVVHIALQDARAYAEWAGKRLPTEAEWEWAAMGGLDDPKYPWGNESIANATGKANFWQGNFPYQNSVADGYPRTAPVQSYPPNGYGLYDMAGNVWEWCQDKYRADAYRQKSSTAVLVNPQGPARAYDPLEPYAEKYVIRGGSFLCSESYCSGYRVARRMRSTPDSSFGHTGFRCVRDPGP</sequence>
<dbReference type="Proteomes" id="UP000199534">
    <property type="component" value="Unassembled WGS sequence"/>
</dbReference>